<comment type="subcellular location">
    <subcellularLocation>
        <location evidence="1">Peroxisome</location>
    </subcellularLocation>
</comment>
<evidence type="ECO:0000256" key="6">
    <source>
        <dbReference type="ARBA" id="ARBA00023140"/>
    </source>
</evidence>
<accession>A0A834L6E5</accession>
<keyword evidence="12" id="KW-1185">Reference proteome</keyword>
<gene>
    <name evidence="11" type="ORF">RHSIM_Rhsim13G0043800</name>
</gene>
<dbReference type="AlphaFoldDB" id="A0A834L6E5"/>
<evidence type="ECO:0000256" key="5">
    <source>
        <dbReference type="ARBA" id="ARBA00023098"/>
    </source>
</evidence>
<dbReference type="Pfam" id="PF00108">
    <property type="entry name" value="Thiolase_N"/>
    <property type="match status" value="1"/>
</dbReference>
<reference evidence="11" key="1">
    <citation type="submission" date="2019-11" db="EMBL/GenBank/DDBJ databases">
        <authorList>
            <person name="Liu Y."/>
            <person name="Hou J."/>
            <person name="Li T.-Q."/>
            <person name="Guan C.-H."/>
            <person name="Wu X."/>
            <person name="Wu H.-Z."/>
            <person name="Ling F."/>
            <person name="Zhang R."/>
            <person name="Shi X.-G."/>
            <person name="Ren J.-P."/>
            <person name="Chen E.-F."/>
            <person name="Sun J.-M."/>
        </authorList>
    </citation>
    <scope>NUCLEOTIDE SEQUENCE</scope>
    <source>
        <strain evidence="11">Adult_tree_wgs_1</strain>
        <tissue evidence="11">Leaves</tissue>
    </source>
</reference>
<keyword evidence="5" id="KW-0443">Lipid metabolism</keyword>
<keyword evidence="7 8" id="KW-0012">Acyltransferase</keyword>
<organism evidence="11 12">
    <name type="scientific">Rhododendron simsii</name>
    <name type="common">Sims's rhododendron</name>
    <dbReference type="NCBI Taxonomy" id="118357"/>
    <lineage>
        <taxon>Eukaryota</taxon>
        <taxon>Viridiplantae</taxon>
        <taxon>Streptophyta</taxon>
        <taxon>Embryophyta</taxon>
        <taxon>Tracheophyta</taxon>
        <taxon>Spermatophyta</taxon>
        <taxon>Magnoliopsida</taxon>
        <taxon>eudicotyledons</taxon>
        <taxon>Gunneridae</taxon>
        <taxon>Pentapetalae</taxon>
        <taxon>asterids</taxon>
        <taxon>Ericales</taxon>
        <taxon>Ericaceae</taxon>
        <taxon>Ericoideae</taxon>
        <taxon>Rhodoreae</taxon>
        <taxon>Rhododendron</taxon>
    </lineage>
</organism>
<dbReference type="GO" id="GO:0005777">
    <property type="term" value="C:peroxisome"/>
    <property type="evidence" value="ECO:0007669"/>
    <property type="project" value="UniProtKB-SubCell"/>
</dbReference>
<evidence type="ECO:0000256" key="7">
    <source>
        <dbReference type="ARBA" id="ARBA00023315"/>
    </source>
</evidence>
<evidence type="ECO:0000259" key="10">
    <source>
        <dbReference type="Pfam" id="PF02803"/>
    </source>
</evidence>
<keyword evidence="6" id="KW-0576">Peroxisome</keyword>
<evidence type="ECO:0000313" key="12">
    <source>
        <dbReference type="Proteomes" id="UP000626092"/>
    </source>
</evidence>
<keyword evidence="4" id="KW-0276">Fatty acid metabolism</keyword>
<dbReference type="SUPFAM" id="SSF53901">
    <property type="entry name" value="Thiolase-like"/>
    <property type="match status" value="2"/>
</dbReference>
<dbReference type="InterPro" id="IPR050215">
    <property type="entry name" value="Thiolase-like_sf_Thiolase"/>
</dbReference>
<dbReference type="OrthoDB" id="5404651at2759"/>
<dbReference type="InterPro" id="IPR002155">
    <property type="entry name" value="Thiolase"/>
</dbReference>
<protein>
    <submittedName>
        <fullName evidence="11">Uncharacterized protein</fullName>
    </submittedName>
</protein>
<evidence type="ECO:0000256" key="3">
    <source>
        <dbReference type="ARBA" id="ARBA00022679"/>
    </source>
</evidence>
<evidence type="ECO:0000256" key="8">
    <source>
        <dbReference type="RuleBase" id="RU003557"/>
    </source>
</evidence>
<dbReference type="InterPro" id="IPR020617">
    <property type="entry name" value="Thiolase_C"/>
</dbReference>
<dbReference type="EMBL" id="WJXA01000013">
    <property type="protein sequence ID" value="KAF7119890.1"/>
    <property type="molecule type" value="Genomic_DNA"/>
</dbReference>
<dbReference type="GO" id="GO:0003988">
    <property type="term" value="F:acetyl-CoA C-acyltransferase activity"/>
    <property type="evidence" value="ECO:0007669"/>
    <property type="project" value="TreeGrafter"/>
</dbReference>
<comment type="caution">
    <text evidence="11">The sequence shown here is derived from an EMBL/GenBank/DDBJ whole genome shotgun (WGS) entry which is preliminary data.</text>
</comment>
<dbReference type="GO" id="GO:0010124">
    <property type="term" value="P:phenylacetate catabolic process"/>
    <property type="evidence" value="ECO:0007669"/>
    <property type="project" value="TreeGrafter"/>
</dbReference>
<evidence type="ECO:0000259" key="9">
    <source>
        <dbReference type="Pfam" id="PF00108"/>
    </source>
</evidence>
<dbReference type="PANTHER" id="PTHR43853">
    <property type="entry name" value="3-KETOACYL-COA THIOLASE, PEROXISOMAL"/>
    <property type="match status" value="1"/>
</dbReference>
<dbReference type="CDD" id="cd00751">
    <property type="entry name" value="thiolase"/>
    <property type="match status" value="1"/>
</dbReference>
<proteinExistence type="inferred from homology"/>
<name>A0A834L6E5_RHOSS</name>
<keyword evidence="3 8" id="KW-0808">Transferase</keyword>
<comment type="similarity">
    <text evidence="2 8">Belongs to the thiolase-like superfamily. Thiolase family.</text>
</comment>
<dbReference type="InterPro" id="IPR020616">
    <property type="entry name" value="Thiolase_N"/>
</dbReference>
<dbReference type="Pfam" id="PF02803">
    <property type="entry name" value="Thiolase_C"/>
    <property type="match status" value="1"/>
</dbReference>
<evidence type="ECO:0000256" key="1">
    <source>
        <dbReference type="ARBA" id="ARBA00004275"/>
    </source>
</evidence>
<dbReference type="InterPro" id="IPR016039">
    <property type="entry name" value="Thiolase-like"/>
</dbReference>
<evidence type="ECO:0000313" key="11">
    <source>
        <dbReference type="EMBL" id="KAF7119890.1"/>
    </source>
</evidence>
<evidence type="ECO:0000256" key="4">
    <source>
        <dbReference type="ARBA" id="ARBA00022832"/>
    </source>
</evidence>
<dbReference type="PANTHER" id="PTHR43853:SF8">
    <property type="entry name" value="3-KETOACYL-COA THIOLASE, PEROXISOMAL"/>
    <property type="match status" value="1"/>
</dbReference>
<feature type="domain" description="Thiolase C-terminal" evidence="10">
    <location>
        <begin position="105"/>
        <end position="194"/>
    </location>
</feature>
<dbReference type="Gene3D" id="3.40.47.10">
    <property type="match status" value="1"/>
</dbReference>
<dbReference type="GO" id="GO:0006635">
    <property type="term" value="P:fatty acid beta-oxidation"/>
    <property type="evidence" value="ECO:0007669"/>
    <property type="project" value="TreeGrafter"/>
</dbReference>
<dbReference type="Proteomes" id="UP000626092">
    <property type="component" value="Unassembled WGS sequence"/>
</dbReference>
<sequence length="303" mass="33041">MFYPSHPCCYSQFLTFEYSKILDPRTHEGKHVVIFMDDEIRPGANLTDLAKLRPAFKKDGSTTAGTSSQVSDGAGAVLLSKRSLAMQNGLLILGVVRCNAYFELSFAVVGVDPAVMGVGPAVAIPAAVKSAGLELDDIDLFEINEAFLSQFVYCCKKLDLDPEKVNVNGGAMALGHPLGATEIEVVASSVEQVKNFASIENHVSDGDDDRVKKVLTTGRLEKLEETKGQPKKEISNLCKNGPSKLIKHNKVIHDIVKEEPRLKSRLKQVLKPSKNPKKHQKIVSFDEDGDFDAVLNSKSTGIF</sequence>
<feature type="domain" description="Thiolase N-terminal" evidence="9">
    <location>
        <begin position="27"/>
        <end position="82"/>
    </location>
</feature>
<evidence type="ECO:0000256" key="2">
    <source>
        <dbReference type="ARBA" id="ARBA00010982"/>
    </source>
</evidence>